<feature type="signal peptide" evidence="1">
    <location>
        <begin position="1"/>
        <end position="32"/>
    </location>
</feature>
<protein>
    <submittedName>
        <fullName evidence="2">ScyD/ScyE family protein</fullName>
    </submittedName>
</protein>
<accession>A0ABV6TIN5</accession>
<comment type="caution">
    <text evidence="2">The sequence shown here is derived from an EMBL/GenBank/DDBJ whole genome shotgun (WGS) entry which is preliminary data.</text>
</comment>
<organism evidence="2 3">
    <name type="scientific">Streptomyces noboritoensis</name>
    <dbReference type="NCBI Taxonomy" id="67337"/>
    <lineage>
        <taxon>Bacteria</taxon>
        <taxon>Bacillati</taxon>
        <taxon>Actinomycetota</taxon>
        <taxon>Actinomycetes</taxon>
        <taxon>Kitasatosporales</taxon>
        <taxon>Streptomycetaceae</taxon>
        <taxon>Streptomyces</taxon>
    </lineage>
</organism>
<dbReference type="InterPro" id="IPR006311">
    <property type="entry name" value="TAT_signal"/>
</dbReference>
<evidence type="ECO:0000313" key="3">
    <source>
        <dbReference type="Proteomes" id="UP001589887"/>
    </source>
</evidence>
<proteinExistence type="predicted"/>
<keyword evidence="3" id="KW-1185">Reference proteome</keyword>
<gene>
    <name evidence="2" type="ORF">ACFH04_18320</name>
</gene>
<dbReference type="Gene3D" id="2.130.10.10">
    <property type="entry name" value="YVTN repeat-like/Quinoprotein amine dehydrogenase"/>
    <property type="match status" value="1"/>
</dbReference>
<dbReference type="EMBL" id="JBHMQV010000009">
    <property type="protein sequence ID" value="MFC0845653.1"/>
    <property type="molecule type" value="Genomic_DNA"/>
</dbReference>
<dbReference type="Proteomes" id="UP001589887">
    <property type="component" value="Unassembled WGS sequence"/>
</dbReference>
<reference evidence="2 3" key="1">
    <citation type="submission" date="2024-09" db="EMBL/GenBank/DDBJ databases">
        <authorList>
            <person name="Sun Q."/>
            <person name="Mori K."/>
        </authorList>
    </citation>
    <scope>NUCLEOTIDE SEQUENCE [LARGE SCALE GENOMIC DNA]</scope>
    <source>
        <strain evidence="2 3">JCM 4557</strain>
    </source>
</reference>
<sequence>MSRIRRSWSGAFVAAAAVGTLAVTLIPGPAQASPKEAKAAGTTAGATANIEVIASKLNNPRGLSVQADGTVLVAESGVGKPGCAPGTKCVGLTGSIYRVKGTQQGRVVTGLASSAVAPTNPYEPISAAGPNDVEANGSGYLVLSGFGGGTDDRDKLGADAAKLGTLQTASGWVVGDPVKHETLLDPDWILGHPANPEEASIHSNPWRFARNGRGFLVTDAGANDLIGVGFGGRTTTEAIFPDNELPAPGGAAAPSAKEKKALESLAPQAKTVAADGTVKVQAVPSGIVKGADGAFYVADMGGLRPGASRIWRIVPGHRAEVFASGLTAVTDLATDKNGNLIALTLTGGFQQQGPPLPGKLSRIDVKTKAVTEIPTDGKLAMSTGLAVGPNNEIYVTNNSVGTEGQLIKITE</sequence>
<dbReference type="NCBIfam" id="NF033206">
    <property type="entry name" value="ScyE_fam"/>
    <property type="match status" value="1"/>
</dbReference>
<keyword evidence="1" id="KW-0732">Signal</keyword>
<feature type="chain" id="PRO_5046319695" evidence="1">
    <location>
        <begin position="33"/>
        <end position="411"/>
    </location>
</feature>
<dbReference type="RefSeq" id="WP_394320566.1">
    <property type="nucleotide sequence ID" value="NZ_JBHMQV010000009.1"/>
</dbReference>
<dbReference type="InterPro" id="IPR015943">
    <property type="entry name" value="WD40/YVTN_repeat-like_dom_sf"/>
</dbReference>
<dbReference type="InterPro" id="IPR048031">
    <property type="entry name" value="ScyD/ScyE-like"/>
</dbReference>
<name>A0ABV6TIN5_9ACTN</name>
<dbReference type="SUPFAM" id="SSF101898">
    <property type="entry name" value="NHL repeat"/>
    <property type="match status" value="1"/>
</dbReference>
<dbReference type="PROSITE" id="PS51318">
    <property type="entry name" value="TAT"/>
    <property type="match status" value="1"/>
</dbReference>
<evidence type="ECO:0000313" key="2">
    <source>
        <dbReference type="EMBL" id="MFC0845653.1"/>
    </source>
</evidence>
<evidence type="ECO:0000256" key="1">
    <source>
        <dbReference type="SAM" id="SignalP"/>
    </source>
</evidence>